<evidence type="ECO:0000313" key="1">
    <source>
        <dbReference type="EMBL" id="GAA2910507.1"/>
    </source>
</evidence>
<comment type="caution">
    <text evidence="1">The sequence shown here is derived from an EMBL/GenBank/DDBJ whole genome shotgun (WGS) entry which is preliminary data.</text>
</comment>
<gene>
    <name evidence="1" type="ORF">GCM10020221_03000</name>
</gene>
<dbReference type="EMBL" id="BAAAXZ010000012">
    <property type="protein sequence ID" value="GAA2910507.1"/>
    <property type="molecule type" value="Genomic_DNA"/>
</dbReference>
<dbReference type="Proteomes" id="UP001501102">
    <property type="component" value="Unassembled WGS sequence"/>
</dbReference>
<organism evidence="1 2">
    <name type="scientific">Streptomyces thioluteus</name>
    <dbReference type="NCBI Taxonomy" id="66431"/>
    <lineage>
        <taxon>Bacteria</taxon>
        <taxon>Bacillati</taxon>
        <taxon>Actinomycetota</taxon>
        <taxon>Actinomycetes</taxon>
        <taxon>Kitasatosporales</taxon>
        <taxon>Streptomycetaceae</taxon>
        <taxon>Streptomyces</taxon>
    </lineage>
</organism>
<evidence type="ECO:0000313" key="2">
    <source>
        <dbReference type="Proteomes" id="UP001501102"/>
    </source>
</evidence>
<name>A0ABN3WBS7_STRTU</name>
<accession>A0ABN3WBS7</accession>
<reference evidence="1 2" key="1">
    <citation type="journal article" date="2019" name="Int. J. Syst. Evol. Microbiol.">
        <title>The Global Catalogue of Microorganisms (GCM) 10K type strain sequencing project: providing services to taxonomists for standard genome sequencing and annotation.</title>
        <authorList>
            <consortium name="The Broad Institute Genomics Platform"/>
            <consortium name="The Broad Institute Genome Sequencing Center for Infectious Disease"/>
            <person name="Wu L."/>
            <person name="Ma J."/>
        </authorList>
    </citation>
    <scope>NUCLEOTIDE SEQUENCE [LARGE SCALE GENOMIC DNA]</scope>
    <source>
        <strain evidence="1 2">JCM 4087</strain>
    </source>
</reference>
<keyword evidence="2" id="KW-1185">Reference proteome</keyword>
<dbReference type="RefSeq" id="WP_344960470.1">
    <property type="nucleotide sequence ID" value="NZ_BAAAXZ010000012.1"/>
</dbReference>
<sequence length="48" mass="5323">MVTPELAREYARRGVKLIDPEEGALCLLRELAWGEESADAVVYTASGW</sequence>
<protein>
    <recommendedName>
        <fullName evidence="3">Threonine synthase</fullName>
    </recommendedName>
</protein>
<proteinExistence type="predicted"/>
<evidence type="ECO:0008006" key="3">
    <source>
        <dbReference type="Google" id="ProtNLM"/>
    </source>
</evidence>